<feature type="transmembrane region" description="Helical" evidence="14">
    <location>
        <begin position="163"/>
        <end position="184"/>
    </location>
</feature>
<evidence type="ECO:0000313" key="18">
    <source>
        <dbReference type="Xenbase" id="XB-GENE-29079531"/>
    </source>
</evidence>
<evidence type="ECO:0000313" key="17">
    <source>
        <dbReference type="RefSeq" id="XP_002942423.3"/>
    </source>
</evidence>
<keyword evidence="2 14" id="KW-1003">Cell membrane</keyword>
<dbReference type="PROSITE" id="PS00237">
    <property type="entry name" value="G_PROTEIN_RECEP_F1_1"/>
    <property type="match status" value="1"/>
</dbReference>
<sequence length="382" mass="42590">MLLPLFMVPEALTELAQDPIASILGIEAQADLSNPSHTFCPGHKCQSRTDTDLTKPIKPNMEPGISNQSFIFSYTDFTLLGFPGISRWRPLLAIPFFSIYLVILSGNSLLICLICIKKTLHSPMYFLISLLFAINITSITTTLPKFLLDLLFHLNQVSLTGCLLQMFVIYFVTACESTVLLLMSSDRYVAICRPLRYHNIMTTSFLAWLTVIVIIRNCLLICPLIVLISMVQFCRSNVILNFACENMALLSLGCGDTTKPQIAGLIVRIIATVLDGSLLLISYSTILYTAMKTATGKSRHKALNTCGTHLLVAMVVYLCALASTIVQRMETSISTDIKNLFIALYLIIPALLNPFIYGFRVSEIRKSLLGYWRERKNVFSSS</sequence>
<keyword evidence="7 13" id="KW-0297">G-protein coupled receptor</keyword>
<dbReference type="AlphaFoldDB" id="A0A8J0QTV6"/>
<keyword evidence="16" id="KW-1185">Reference proteome</keyword>
<dbReference type="PRINTS" id="PR00237">
    <property type="entry name" value="GPCRRHODOPSN"/>
</dbReference>
<evidence type="ECO:0000256" key="2">
    <source>
        <dbReference type="ARBA" id="ARBA00022475"/>
    </source>
</evidence>
<keyword evidence="11" id="KW-0325">Glycoprotein</keyword>
<comment type="similarity">
    <text evidence="13">Belongs to the G-protein coupled receptor 1 family.</text>
</comment>
<keyword evidence="8 14" id="KW-0472">Membrane</keyword>
<evidence type="ECO:0000256" key="3">
    <source>
        <dbReference type="ARBA" id="ARBA00022606"/>
    </source>
</evidence>
<dbReference type="KEGG" id="xtr:100489019"/>
<dbReference type="Pfam" id="PF13853">
    <property type="entry name" value="7tm_4"/>
    <property type="match status" value="1"/>
</dbReference>
<evidence type="ECO:0000256" key="9">
    <source>
        <dbReference type="ARBA" id="ARBA00023157"/>
    </source>
</evidence>
<dbReference type="GO" id="GO:0004984">
    <property type="term" value="F:olfactory receptor activity"/>
    <property type="evidence" value="ECO:0000318"/>
    <property type="project" value="GO_Central"/>
</dbReference>
<name>A0A8J0QTV6_XENTR</name>
<evidence type="ECO:0000256" key="1">
    <source>
        <dbReference type="ARBA" id="ARBA00004651"/>
    </source>
</evidence>
<keyword evidence="3 14" id="KW-0716">Sensory transduction</keyword>
<organism evidence="16 17">
    <name type="scientific">Xenopus tropicalis</name>
    <name type="common">Western clawed frog</name>
    <name type="synonym">Silurana tropicalis</name>
    <dbReference type="NCBI Taxonomy" id="8364"/>
    <lineage>
        <taxon>Eukaryota</taxon>
        <taxon>Metazoa</taxon>
        <taxon>Chordata</taxon>
        <taxon>Craniata</taxon>
        <taxon>Vertebrata</taxon>
        <taxon>Euteleostomi</taxon>
        <taxon>Amphibia</taxon>
        <taxon>Batrachia</taxon>
        <taxon>Anura</taxon>
        <taxon>Pipoidea</taxon>
        <taxon>Pipidae</taxon>
        <taxon>Xenopodinae</taxon>
        <taxon>Xenopus</taxon>
        <taxon>Silurana</taxon>
    </lineage>
</organism>
<dbReference type="RefSeq" id="XP_002942423.3">
    <property type="nucleotide sequence ID" value="XM_002942377.4"/>
</dbReference>
<evidence type="ECO:0000256" key="14">
    <source>
        <dbReference type="RuleBase" id="RU363047"/>
    </source>
</evidence>
<feature type="transmembrane region" description="Helical" evidence="14">
    <location>
        <begin position="205"/>
        <end position="231"/>
    </location>
</feature>
<feature type="transmembrane region" description="Helical" evidence="14">
    <location>
        <begin position="302"/>
        <end position="325"/>
    </location>
</feature>
<feature type="transmembrane region" description="Helical" evidence="14">
    <location>
        <begin position="337"/>
        <end position="359"/>
    </location>
</feature>
<evidence type="ECO:0000313" key="16">
    <source>
        <dbReference type="Proteomes" id="UP000008143"/>
    </source>
</evidence>
<evidence type="ECO:0000259" key="15">
    <source>
        <dbReference type="PROSITE" id="PS50262"/>
    </source>
</evidence>
<dbReference type="PANTHER" id="PTHR26450:SF443">
    <property type="entry name" value="OLFACTORY RECEPTOR"/>
    <property type="match status" value="1"/>
</dbReference>
<evidence type="ECO:0000256" key="10">
    <source>
        <dbReference type="ARBA" id="ARBA00023170"/>
    </source>
</evidence>
<evidence type="ECO:0000256" key="5">
    <source>
        <dbReference type="ARBA" id="ARBA00022725"/>
    </source>
</evidence>
<dbReference type="OrthoDB" id="5969463at2759"/>
<evidence type="ECO:0000256" key="8">
    <source>
        <dbReference type="ARBA" id="ARBA00023136"/>
    </source>
</evidence>
<feature type="domain" description="G-protein coupled receptors family 1 profile" evidence="15">
    <location>
        <begin position="106"/>
        <end position="357"/>
    </location>
</feature>
<dbReference type="InterPro" id="IPR050402">
    <property type="entry name" value="OR51/52/56-like"/>
</dbReference>
<protein>
    <recommendedName>
        <fullName evidence="14">Olfactory receptor</fullName>
    </recommendedName>
</protein>
<keyword evidence="12 13" id="KW-0807">Transducer</keyword>
<dbReference type="Proteomes" id="UP000008143">
    <property type="component" value="Chromosome 2"/>
</dbReference>
<proteinExistence type="inferred from homology"/>
<dbReference type="OMA" id="FRVEYCF"/>
<dbReference type="GO" id="GO:0005886">
    <property type="term" value="C:plasma membrane"/>
    <property type="evidence" value="ECO:0000318"/>
    <property type="project" value="GO_Central"/>
</dbReference>
<keyword evidence="6 14" id="KW-1133">Transmembrane helix</keyword>
<dbReference type="InterPro" id="IPR017452">
    <property type="entry name" value="GPCR_Rhodpsn_7TM"/>
</dbReference>
<dbReference type="AGR" id="Xenbase:XB-GENE-29079531"/>
<dbReference type="PRINTS" id="PR00245">
    <property type="entry name" value="OLFACTORYR"/>
</dbReference>
<accession>A0A8J0QTV6</accession>
<evidence type="ECO:0000256" key="4">
    <source>
        <dbReference type="ARBA" id="ARBA00022692"/>
    </source>
</evidence>
<dbReference type="Gene3D" id="1.20.1070.10">
    <property type="entry name" value="Rhodopsin 7-helix transmembrane proteins"/>
    <property type="match status" value="1"/>
</dbReference>
<evidence type="ECO:0000256" key="6">
    <source>
        <dbReference type="ARBA" id="ARBA00022989"/>
    </source>
</evidence>
<evidence type="ECO:0000256" key="7">
    <source>
        <dbReference type="ARBA" id="ARBA00023040"/>
    </source>
</evidence>
<dbReference type="InterPro" id="IPR000725">
    <property type="entry name" value="Olfact_rcpt"/>
</dbReference>
<evidence type="ECO:0000256" key="13">
    <source>
        <dbReference type="RuleBase" id="RU000688"/>
    </source>
</evidence>
<reference evidence="17" key="1">
    <citation type="submission" date="2025-08" db="UniProtKB">
        <authorList>
            <consortium name="RefSeq"/>
        </authorList>
    </citation>
    <scope>IDENTIFICATION</scope>
    <source>
        <strain evidence="17">Nigerian</strain>
        <tissue evidence="17">Liver and blood</tissue>
    </source>
</reference>
<gene>
    <name evidence="18" type="primary">or55f1</name>
    <name evidence="17" type="synonym">LOC100489019</name>
</gene>
<dbReference type="Xenbase" id="XB-GENE-29079531">
    <property type="gene designation" value="or55f1"/>
</dbReference>
<evidence type="ECO:0000256" key="11">
    <source>
        <dbReference type="ARBA" id="ARBA00023180"/>
    </source>
</evidence>
<dbReference type="SMART" id="SM01381">
    <property type="entry name" value="7TM_GPCR_Srsx"/>
    <property type="match status" value="1"/>
</dbReference>
<keyword evidence="4 13" id="KW-0812">Transmembrane</keyword>
<keyword evidence="10 13" id="KW-0675">Receptor</keyword>
<comment type="subcellular location">
    <subcellularLocation>
        <location evidence="1 14">Cell membrane</location>
        <topology evidence="1 14">Multi-pass membrane protein</topology>
    </subcellularLocation>
</comment>
<dbReference type="PANTHER" id="PTHR26450">
    <property type="entry name" value="OLFACTORY RECEPTOR 56B1-RELATED"/>
    <property type="match status" value="1"/>
</dbReference>
<keyword evidence="5 14" id="KW-0552">Olfaction</keyword>
<feature type="transmembrane region" description="Helical" evidence="14">
    <location>
        <begin position="265"/>
        <end position="290"/>
    </location>
</feature>
<evidence type="ECO:0000256" key="12">
    <source>
        <dbReference type="ARBA" id="ARBA00023224"/>
    </source>
</evidence>
<dbReference type="GO" id="GO:0004930">
    <property type="term" value="F:G protein-coupled receptor activity"/>
    <property type="evidence" value="ECO:0007669"/>
    <property type="project" value="UniProtKB-KW"/>
</dbReference>
<feature type="transmembrane region" description="Helical" evidence="14">
    <location>
        <begin position="92"/>
        <end position="116"/>
    </location>
</feature>
<dbReference type="InterPro" id="IPR000276">
    <property type="entry name" value="GPCR_Rhodpsn"/>
</dbReference>
<keyword evidence="9" id="KW-1015">Disulfide bond</keyword>
<feature type="transmembrane region" description="Helical" evidence="14">
    <location>
        <begin position="123"/>
        <end position="143"/>
    </location>
</feature>
<dbReference type="FunFam" id="1.20.1070.10:FF:000024">
    <property type="entry name" value="Olfactory receptor"/>
    <property type="match status" value="1"/>
</dbReference>
<dbReference type="PROSITE" id="PS50262">
    <property type="entry name" value="G_PROTEIN_RECEP_F1_2"/>
    <property type="match status" value="1"/>
</dbReference>
<dbReference type="SUPFAM" id="SSF81321">
    <property type="entry name" value="Family A G protein-coupled receptor-like"/>
    <property type="match status" value="1"/>
</dbReference>